<reference evidence="4" key="1">
    <citation type="submission" date="2025-08" db="UniProtKB">
        <authorList>
            <consortium name="RefSeq"/>
        </authorList>
    </citation>
    <scope>IDENTIFICATION</scope>
</reference>
<dbReference type="InterPro" id="IPR035940">
    <property type="entry name" value="CAP_sf"/>
</dbReference>
<sequence>MFICWSLFSIICIGEVILIDMKDECNINADNDKKVLLSSHNQYRQHHGVPNVEWDDKLAESAQEWAYNLKKNGYLMFSLQSLSYSENVFKSSIEQFSLSNAVDHWYDTGDSYDYSSISSVNSGSFTQIVWDNVKFLGCGSCPDNSKDRIFVVCRYSPRANIGDYSKHVKAPVTVIKFRNITKHSFDKSKCNNLIKQGTQYAILEEHNNYRKNHFVADLKWNENLAANAEDWAYYIANQNKLQFSPESSFYSENIYRYASSADKYEPIKAVEFWYKFGKYYRYSAQVDAYAGAFTQIVWDDVKFLGCGSCSNYFTSFTYVVCRYNPRANLGDYSKHVKPPKEESKKKIFLDVDVADEIDVMKEAPFAHNQLRCLYHNVTMLKWDSDLAESAEYWSKVLAENGETKPSPDSFSDKYGENIYVCHGYCNVTVALHEAIHYWYEKIKDYSFDTHFVDKINYHAYSFTQIVWTETKYLGCGVSLNKKKEITIVVCRYKPRGNIGSIDEFKKNVKAPIALIKEMASTGVLGKGREKDIPLLKDLMSNSGNVARLDNTVCKSKP</sequence>
<accession>A0ABM4C6F4</accession>
<dbReference type="PANTHER" id="PTHR10334">
    <property type="entry name" value="CYSTEINE-RICH SECRETORY PROTEIN-RELATED"/>
    <property type="match status" value="1"/>
</dbReference>
<dbReference type="InterPro" id="IPR014044">
    <property type="entry name" value="CAP_dom"/>
</dbReference>
<dbReference type="Pfam" id="PF00188">
    <property type="entry name" value="CAP"/>
    <property type="match status" value="3"/>
</dbReference>
<dbReference type="SUPFAM" id="SSF55797">
    <property type="entry name" value="PR-1-like"/>
    <property type="match status" value="3"/>
</dbReference>
<evidence type="ECO:0000256" key="1">
    <source>
        <dbReference type="SAM" id="SignalP"/>
    </source>
</evidence>
<dbReference type="Gene3D" id="3.40.33.10">
    <property type="entry name" value="CAP"/>
    <property type="match status" value="3"/>
</dbReference>
<dbReference type="InterPro" id="IPR001283">
    <property type="entry name" value="CRISP-related"/>
</dbReference>
<dbReference type="RefSeq" id="XP_065657181.1">
    <property type="nucleotide sequence ID" value="XM_065801109.1"/>
</dbReference>
<feature type="chain" id="PRO_5047395788" evidence="1">
    <location>
        <begin position="19"/>
        <end position="557"/>
    </location>
</feature>
<name>A0ABM4C6F4_HYDVU</name>
<feature type="domain" description="SCP" evidence="2">
    <location>
        <begin position="358"/>
        <end position="500"/>
    </location>
</feature>
<protein>
    <submittedName>
        <fullName evidence="4">Uncharacterized protein LOC100204167 isoform X1</fullName>
    </submittedName>
</protein>
<feature type="signal peptide" evidence="1">
    <location>
        <begin position="1"/>
        <end position="18"/>
    </location>
</feature>
<gene>
    <name evidence="4" type="primary">LOC100204167</name>
</gene>
<evidence type="ECO:0000259" key="2">
    <source>
        <dbReference type="SMART" id="SM00198"/>
    </source>
</evidence>
<feature type="domain" description="SCP" evidence="2">
    <location>
        <begin position="197"/>
        <end position="331"/>
    </location>
</feature>
<dbReference type="SMART" id="SM00198">
    <property type="entry name" value="SCP"/>
    <property type="match status" value="3"/>
</dbReference>
<evidence type="ECO:0000313" key="4">
    <source>
        <dbReference type="RefSeq" id="XP_065657181.1"/>
    </source>
</evidence>
<dbReference type="PRINTS" id="PR00837">
    <property type="entry name" value="V5TPXLIKE"/>
</dbReference>
<organism evidence="3 4">
    <name type="scientific">Hydra vulgaris</name>
    <name type="common">Hydra</name>
    <name type="synonym">Hydra attenuata</name>
    <dbReference type="NCBI Taxonomy" id="6087"/>
    <lineage>
        <taxon>Eukaryota</taxon>
        <taxon>Metazoa</taxon>
        <taxon>Cnidaria</taxon>
        <taxon>Hydrozoa</taxon>
        <taxon>Hydroidolina</taxon>
        <taxon>Anthoathecata</taxon>
        <taxon>Aplanulata</taxon>
        <taxon>Hydridae</taxon>
        <taxon>Hydra</taxon>
    </lineage>
</organism>
<dbReference type="InterPro" id="IPR034113">
    <property type="entry name" value="SCP_GAPR1-like"/>
</dbReference>
<keyword evidence="3" id="KW-1185">Reference proteome</keyword>
<dbReference type="Proteomes" id="UP001652625">
    <property type="component" value="Chromosome 07"/>
</dbReference>
<dbReference type="GeneID" id="100204167"/>
<keyword evidence="1" id="KW-0732">Signal</keyword>
<proteinExistence type="predicted"/>
<feature type="domain" description="SCP" evidence="2">
    <location>
        <begin position="31"/>
        <end position="163"/>
    </location>
</feature>
<evidence type="ECO:0000313" key="3">
    <source>
        <dbReference type="Proteomes" id="UP001652625"/>
    </source>
</evidence>
<dbReference type="CDD" id="cd05382">
    <property type="entry name" value="CAP_GAPR1-like"/>
    <property type="match status" value="1"/>
</dbReference>